<comment type="function">
    <text evidence="1">PPIases accelerate the folding of proteins. It catalyzes the cis-trans isomerization of proline imidic peptide bonds in oligopeptides.</text>
</comment>
<dbReference type="PANTHER" id="PTHR45625:SF3">
    <property type="entry name" value="PEPTIDYL-PROLYL CIS-TRANS ISOMERASE B-RELATED"/>
    <property type="match status" value="1"/>
</dbReference>
<organism evidence="5 6">
    <name type="scientific">Nocardia macrotermitis</name>
    <dbReference type="NCBI Taxonomy" id="2585198"/>
    <lineage>
        <taxon>Bacteria</taxon>
        <taxon>Bacillati</taxon>
        <taxon>Actinomycetota</taxon>
        <taxon>Actinomycetes</taxon>
        <taxon>Mycobacteriales</taxon>
        <taxon>Nocardiaceae</taxon>
        <taxon>Nocardia</taxon>
    </lineage>
</organism>
<feature type="region of interest" description="Disordered" evidence="2">
    <location>
        <begin position="1"/>
        <end position="23"/>
    </location>
</feature>
<evidence type="ECO:0000256" key="1">
    <source>
        <dbReference type="ARBA" id="ARBA00002388"/>
    </source>
</evidence>
<evidence type="ECO:0000256" key="3">
    <source>
        <dbReference type="SAM" id="Phobius"/>
    </source>
</evidence>
<evidence type="ECO:0000256" key="2">
    <source>
        <dbReference type="SAM" id="MobiDB-lite"/>
    </source>
</evidence>
<feature type="region of interest" description="Disordered" evidence="2">
    <location>
        <begin position="105"/>
        <end position="128"/>
    </location>
</feature>
<dbReference type="EC" id="5.2.1.8" evidence="5"/>
<dbReference type="AlphaFoldDB" id="A0A7K0D8P8"/>
<dbReference type="PANTHER" id="PTHR45625">
    <property type="entry name" value="PEPTIDYL-PROLYL CIS-TRANS ISOMERASE-RELATED"/>
    <property type="match status" value="1"/>
</dbReference>
<dbReference type="InterPro" id="IPR044666">
    <property type="entry name" value="Cyclophilin_A-like"/>
</dbReference>
<keyword evidence="3" id="KW-0472">Membrane</keyword>
<dbReference type="RefSeq" id="WP_319945349.1">
    <property type="nucleotide sequence ID" value="NZ_WEGK01000011.1"/>
</dbReference>
<reference evidence="5 6" key="1">
    <citation type="submission" date="2019-10" db="EMBL/GenBank/DDBJ databases">
        <title>Nocardia macrotermitis sp. nov. and Nocardia aurantia sp. nov., isolated from the gut of fungus growing-termite Macrotermes natalensis.</title>
        <authorList>
            <person name="Benndorf R."/>
            <person name="Schwitalla J."/>
            <person name="Martin K."/>
            <person name="De Beer W."/>
            <person name="Kaster A.-K."/>
            <person name="Vollmers J."/>
            <person name="Poulsen M."/>
            <person name="Beemelmanns C."/>
        </authorList>
    </citation>
    <scope>NUCLEOTIDE SEQUENCE [LARGE SCALE GENOMIC DNA]</scope>
    <source>
        <strain evidence="5 6">RB20</strain>
    </source>
</reference>
<accession>A0A7K0D8P8</accession>
<keyword evidence="5" id="KW-0413">Isomerase</keyword>
<feature type="compositionally biased region" description="Low complexity" evidence="2">
    <location>
        <begin position="62"/>
        <end position="82"/>
    </location>
</feature>
<keyword evidence="3" id="KW-0812">Transmembrane</keyword>
<dbReference type="InterPro" id="IPR029000">
    <property type="entry name" value="Cyclophilin-like_dom_sf"/>
</dbReference>
<gene>
    <name evidence="5" type="primary">ppiB</name>
    <name evidence="5" type="ORF">NRB20_50340</name>
</gene>
<dbReference type="Pfam" id="PF00160">
    <property type="entry name" value="Pro_isomerase"/>
    <property type="match status" value="1"/>
</dbReference>
<feature type="region of interest" description="Disordered" evidence="2">
    <location>
        <begin position="58"/>
        <end position="90"/>
    </location>
</feature>
<evidence type="ECO:0000313" key="6">
    <source>
        <dbReference type="Proteomes" id="UP000438448"/>
    </source>
</evidence>
<sequence length="301" mass="31461">MPSNEQRRAAAKRKLERQLARRAERARRRKQLTIAGSALGVVVVVAAGVGIYFLTRGDDHSANSADASTTTSADASLSNTPKAAPPAPAKPKAATVSCAYRAGGQAAKPVHQPEKTQVATSGSPKVSIDSTQGPIGITLDPAESPCTVNSFESLIQQHFYDNTSCHRLSTEGLQMLQCGDPLANGQGGPGYMFDNEYPTDQIAKGDTEAGQNPVLYKRGVIAMANAGPDRTTGQGTNGSQFFLMFGDSPLPPQYTIFGTIDQPGLATLDKVAKAGDDHSMDASAGGGKPNLPITFKSVTVS</sequence>
<name>A0A7K0D8P8_9NOCA</name>
<dbReference type="Proteomes" id="UP000438448">
    <property type="component" value="Unassembled WGS sequence"/>
</dbReference>
<dbReference type="InterPro" id="IPR002130">
    <property type="entry name" value="Cyclophilin-type_PPIase_dom"/>
</dbReference>
<dbReference type="EMBL" id="WEGK01000011">
    <property type="protein sequence ID" value="MQY21921.1"/>
    <property type="molecule type" value="Genomic_DNA"/>
</dbReference>
<keyword evidence="6" id="KW-1185">Reference proteome</keyword>
<protein>
    <submittedName>
        <fullName evidence="5">Putative peptidyl-prolyl cis-trans isomerase B</fullName>
        <ecNumber evidence="5">5.2.1.8</ecNumber>
    </submittedName>
</protein>
<dbReference type="CDD" id="cd00317">
    <property type="entry name" value="cyclophilin"/>
    <property type="match status" value="1"/>
</dbReference>
<evidence type="ECO:0000259" key="4">
    <source>
        <dbReference type="PROSITE" id="PS50072"/>
    </source>
</evidence>
<feature type="domain" description="PPIase cyclophilin-type" evidence="4">
    <location>
        <begin position="133"/>
        <end position="300"/>
    </location>
</feature>
<feature type="transmembrane region" description="Helical" evidence="3">
    <location>
        <begin position="32"/>
        <end position="54"/>
    </location>
</feature>
<dbReference type="Gene3D" id="2.40.100.10">
    <property type="entry name" value="Cyclophilin-like"/>
    <property type="match status" value="1"/>
</dbReference>
<dbReference type="PROSITE" id="PS50072">
    <property type="entry name" value="CSA_PPIASE_2"/>
    <property type="match status" value="1"/>
</dbReference>
<evidence type="ECO:0000313" key="5">
    <source>
        <dbReference type="EMBL" id="MQY21921.1"/>
    </source>
</evidence>
<keyword evidence="3" id="KW-1133">Transmembrane helix</keyword>
<feature type="compositionally biased region" description="Polar residues" evidence="2">
    <location>
        <begin position="115"/>
        <end position="128"/>
    </location>
</feature>
<dbReference type="GO" id="GO:0003755">
    <property type="term" value="F:peptidyl-prolyl cis-trans isomerase activity"/>
    <property type="evidence" value="ECO:0007669"/>
    <property type="project" value="UniProtKB-EC"/>
</dbReference>
<proteinExistence type="predicted"/>
<dbReference type="SUPFAM" id="SSF50891">
    <property type="entry name" value="Cyclophilin-like"/>
    <property type="match status" value="1"/>
</dbReference>
<comment type="caution">
    <text evidence="5">The sequence shown here is derived from an EMBL/GenBank/DDBJ whole genome shotgun (WGS) entry which is preliminary data.</text>
</comment>